<proteinExistence type="inferred from homology"/>
<gene>
    <name evidence="3" type="ORF">DXA68_13715</name>
</gene>
<sequence>MNEPVNCRTLIKTQMKNMFYWAGIISILICLPLRVSAQSYEQMWKQVEALEQKQLPESAIKEVQKIYEHAKQEKNMPQMMKAHLTKASLSIDITPDSLDRELSGLKTWVAEEKDPVYKAILNHLLGYYTLDTGKRDEAAIDAAIAYFRLSLQDKDILSRKSAADYRPMTVSKELSGKYCGDNMYQLLARQAISRLSGYFIVNPVLAEKIQTEILSIYDGLIDFYQQQGMTDARLLLMLDKLNYQGNDISRGGVNENLRLTDEQVITLLKQWAEEFSASPLCGEVYCQLAERYDRMQDYTAKLHAAQTGLKKYPQSPSANDLKEQAAEVLTPRLVVEIPFAYPAREVDLKVKYRNLTGLTIELYRMNLPVTSNILKEEITASTVSRYGKLVGTRHYQLAATPDYMETDTLLRYKFPTEGIYILKSIPDGHRKYTAYGKAYASSLQAIFLGLPGGKQEINIIDRLTGHPVAGTEVAYYRVSQREGYRLVKAYPADSKGTVTLTPPDERNWLGINVRKPGADYMEISYAGFSVGGYNAPASRKWEKHVSLFTDRALYRPGQVVHVSGIAYEQSGDSIRIFSRVRKDVVLRDANRQEIGKLSLATDEFGAFYGDFVLPETLLPGEFELSVESGENRYIRVDEYKRPTFDVVFHPYQATYNVGDTVLVSGEAKTFAGAPVGLCRLNYKLTRSENEFWRISDHETVLAVGEVQTDAAGNFRFPVFLRKPDDFKPDRPGRYYTYKITAEVINLTGEVESGTLSLPVGQQSVALQIKGLRPKVAREKRESIQVLAMNLSRQPVTLQATYVVYALDEKGNKTNEVCRRTVETRRSFVPDDILALAPGRYTMEVSALDGQGRTCTARQDFILFSLADRHLPVHSPEWFYQDGTEFNDGHPVSLYVGSSEKDVYLLYDVFCGDKRIESKRMVLNNEIRQFTYPYKPEYGDGITVNFAFMRESKLYTKQVQIARPRPEKSLQLKWITFRDKLQPGGKEEWQLQITHPDKKAADAQLLATLYDASLDKLYVNDWAFNLNFPRSTPGVRANLIFSGHFIWMYSNFPYAGSTLRGLRWWDVYSTLNAPFWRVPRPEGSFRIKRDSRMMKPVAISLDAETLSDDGFEVEDGSSIEAVFECSDAVALDDGSPYVPLRQNFAETAFFYPALRTDTNGVVSLSFTLPESLTEWKFMGLAHTRGMDYGQITARVKAVKPFMVQPNMPRFIRVNDKPVISAGIINLSEENIRGTARMELVDPQTNRILSTCEHEFSAAAGATVSVSFDLETPDEATVWICRIIAEGGNFSDGEQHYLPVLSDKQWVTEAIPVQLNGAESKSVALDGLFNDGSKTATNKRLTVELTANPDWYAIQALPVIGNPLNEDALSWASAYYANSLSTTIINTHPRIRQVFESWKAQGGSSSGNLSDKEDLKDLLLKETPWLADALNETEQKRSIALLFDLNTMGNRNQVAASRLEALQLPDGSWSWYKGMSGNRYVTTRIVEMLARLRTMGASVAPLQGMYEKAVNYLHTQWLDEYRQMKESEKKGDKDRLPGEQSLHYLYICALDAQVAKRADKTAYSYMIGKLEAAPPADAIYDRALIATLLHKAGKTTKANELARSILEYSVATSGMGRYFDTPKARYSRNSYRIPTQVAAIEALSDILKEPLAVAEMKQWLLKQKQVQAWNNPVATADAVYAFLGGDDNQLAESSAMKAEIAGTEVVTPDDALGYVRRSFSGDEAETRQIEVAHTGAGIGWGAVYAQYLEDMDQLQSAKGNGLKITRTYYRDGKEVSSKTDLHVGDELTVRLTVKADRDMDFIQIKDTRAACMEPKEALSGYRHSDAIGYYQVMRDASAEFFIDKLRKGIVQIEYKVYIDRPGTYQTGIATVQSAYAPEFAGHTKSLSVTVR</sequence>
<dbReference type="Gene3D" id="2.60.40.1930">
    <property type="match status" value="1"/>
</dbReference>
<dbReference type="Pfam" id="PF01835">
    <property type="entry name" value="MG2"/>
    <property type="match status" value="1"/>
</dbReference>
<organism evidence="3 4">
    <name type="scientific">Bacteroides stercorirosoris</name>
    <dbReference type="NCBI Taxonomy" id="871324"/>
    <lineage>
        <taxon>Bacteria</taxon>
        <taxon>Pseudomonadati</taxon>
        <taxon>Bacteroidota</taxon>
        <taxon>Bacteroidia</taxon>
        <taxon>Bacteroidales</taxon>
        <taxon>Bacteroidaceae</taxon>
        <taxon>Bacteroides</taxon>
    </lineage>
</organism>
<dbReference type="InterPro" id="IPR002890">
    <property type="entry name" value="MG2"/>
</dbReference>
<dbReference type="InterPro" id="IPR051802">
    <property type="entry name" value="YfhM-like"/>
</dbReference>
<dbReference type="PANTHER" id="PTHR40094">
    <property type="entry name" value="ALPHA-2-MACROGLOBULIN HOMOLOG"/>
    <property type="match status" value="1"/>
</dbReference>
<feature type="domain" description="Alpha-2-macroglobulin" evidence="2">
    <location>
        <begin position="1146"/>
        <end position="1236"/>
    </location>
</feature>
<dbReference type="EMBL" id="QSCF01000021">
    <property type="protein sequence ID" value="RGX77955.1"/>
    <property type="molecule type" value="Genomic_DNA"/>
</dbReference>
<accession>A0A413H3F0</accession>
<dbReference type="Pfam" id="PF17973">
    <property type="entry name" value="bMG10"/>
    <property type="match status" value="1"/>
</dbReference>
<name>A0A413H3F0_9BACE</name>
<dbReference type="GO" id="GO:0004866">
    <property type="term" value="F:endopeptidase inhibitor activity"/>
    <property type="evidence" value="ECO:0007669"/>
    <property type="project" value="InterPro"/>
</dbReference>
<protein>
    <recommendedName>
        <fullName evidence="2">Alpha-2-macroglobulin domain-containing protein</fullName>
    </recommendedName>
</protein>
<dbReference type="PANTHER" id="PTHR40094:SF1">
    <property type="entry name" value="UBIQUITIN DOMAIN-CONTAINING PROTEIN"/>
    <property type="match status" value="1"/>
</dbReference>
<dbReference type="InterPro" id="IPR008930">
    <property type="entry name" value="Terpenoid_cyclase/PrenylTrfase"/>
</dbReference>
<dbReference type="SMART" id="SM01360">
    <property type="entry name" value="A2M"/>
    <property type="match status" value="1"/>
</dbReference>
<evidence type="ECO:0000313" key="3">
    <source>
        <dbReference type="EMBL" id="RGX77955.1"/>
    </source>
</evidence>
<comment type="caution">
    <text evidence="3">The sequence shown here is derived from an EMBL/GenBank/DDBJ whole genome shotgun (WGS) entry which is preliminary data.</text>
</comment>
<dbReference type="InterPro" id="IPR001599">
    <property type="entry name" value="Macroglobln_a2"/>
</dbReference>
<comment type="similarity">
    <text evidence="1">Belongs to the protease inhibitor I39 (alpha-2-macroglobulin) family. Bacterial alpha-2-macroglobulin subfamily.</text>
</comment>
<dbReference type="Gene3D" id="1.50.10.20">
    <property type="match status" value="1"/>
</dbReference>
<dbReference type="SUPFAM" id="SSF48239">
    <property type="entry name" value="Terpenoid cyclases/Protein prenyltransferases"/>
    <property type="match status" value="1"/>
</dbReference>
<evidence type="ECO:0000256" key="1">
    <source>
        <dbReference type="ARBA" id="ARBA00010556"/>
    </source>
</evidence>
<dbReference type="Pfam" id="PF00207">
    <property type="entry name" value="A2M"/>
    <property type="match status" value="1"/>
</dbReference>
<dbReference type="InterPro" id="IPR041246">
    <property type="entry name" value="Bact_MG10"/>
</dbReference>
<evidence type="ECO:0000259" key="2">
    <source>
        <dbReference type="SMART" id="SM01360"/>
    </source>
</evidence>
<dbReference type="OrthoDB" id="9767116at2"/>
<evidence type="ECO:0000313" key="4">
    <source>
        <dbReference type="Proteomes" id="UP000286075"/>
    </source>
</evidence>
<dbReference type="Proteomes" id="UP000286075">
    <property type="component" value="Unassembled WGS sequence"/>
</dbReference>
<reference evidence="3 4" key="1">
    <citation type="submission" date="2018-08" db="EMBL/GenBank/DDBJ databases">
        <title>A genome reference for cultivated species of the human gut microbiota.</title>
        <authorList>
            <person name="Zou Y."/>
            <person name="Xue W."/>
            <person name="Luo G."/>
        </authorList>
    </citation>
    <scope>NUCLEOTIDE SEQUENCE [LARGE SCALE GENOMIC DNA]</scope>
    <source>
        <strain evidence="3 4">OF03-9BH</strain>
    </source>
</reference>